<evidence type="ECO:0000313" key="2">
    <source>
        <dbReference type="EMBL" id="MCH80979.1"/>
    </source>
</evidence>
<comment type="caution">
    <text evidence="2">The sequence shown here is derived from an EMBL/GenBank/DDBJ whole genome shotgun (WGS) entry which is preliminary data.</text>
</comment>
<feature type="compositionally biased region" description="Basic and acidic residues" evidence="1">
    <location>
        <begin position="276"/>
        <end position="285"/>
    </location>
</feature>
<feature type="compositionally biased region" description="Basic and acidic residues" evidence="1">
    <location>
        <begin position="296"/>
        <end position="311"/>
    </location>
</feature>
<sequence>MFARFQTLVSGLQVLKKSYTIPDHVRKILRSLPPKWRPNVNAFQEAKVLKDVTLEIMISTLRSHEMELQADEPAKKLKTIALSSTKSSLKPLKIKEVEAEEEGTTEDKSDEKMAMIIRRLRQWNRKNNNISNRGSGSKEGEQLKCYNCSKTDLDKITDGEDEEEANLALMAIASSNESSDSEAESSSYEFDDQKAIRLVGIFRRNADKSKIASMIYDVFLNKGEGVDQERSLNVSKVSSQVNSEPGVQSTSGTESSEAESLMESKSRTMKSKRLKKSETVTERKLNQRCSKHFGKGHSEFKLQGKNKDLRTNPKGPMKN</sequence>
<organism evidence="2 3">
    <name type="scientific">Trifolium medium</name>
    <dbReference type="NCBI Taxonomy" id="97028"/>
    <lineage>
        <taxon>Eukaryota</taxon>
        <taxon>Viridiplantae</taxon>
        <taxon>Streptophyta</taxon>
        <taxon>Embryophyta</taxon>
        <taxon>Tracheophyta</taxon>
        <taxon>Spermatophyta</taxon>
        <taxon>Magnoliopsida</taxon>
        <taxon>eudicotyledons</taxon>
        <taxon>Gunneridae</taxon>
        <taxon>Pentapetalae</taxon>
        <taxon>rosids</taxon>
        <taxon>fabids</taxon>
        <taxon>Fabales</taxon>
        <taxon>Fabaceae</taxon>
        <taxon>Papilionoideae</taxon>
        <taxon>50 kb inversion clade</taxon>
        <taxon>NPAAA clade</taxon>
        <taxon>Hologalegina</taxon>
        <taxon>IRL clade</taxon>
        <taxon>Trifolieae</taxon>
        <taxon>Trifolium</taxon>
    </lineage>
</organism>
<dbReference type="Proteomes" id="UP000265520">
    <property type="component" value="Unassembled WGS sequence"/>
</dbReference>
<keyword evidence="2" id="KW-0418">Kinase</keyword>
<feature type="compositionally biased region" description="Polar residues" evidence="1">
    <location>
        <begin position="235"/>
        <end position="248"/>
    </location>
</feature>
<dbReference type="AlphaFoldDB" id="A0A392M160"/>
<dbReference type="GO" id="GO:0004674">
    <property type="term" value="F:protein serine/threonine kinase activity"/>
    <property type="evidence" value="ECO:0007669"/>
    <property type="project" value="UniProtKB-KW"/>
</dbReference>
<keyword evidence="2" id="KW-0723">Serine/threonine-protein kinase</keyword>
<accession>A0A392M160</accession>
<name>A0A392M160_9FABA</name>
<keyword evidence="3" id="KW-1185">Reference proteome</keyword>
<evidence type="ECO:0000313" key="3">
    <source>
        <dbReference type="Proteomes" id="UP000265520"/>
    </source>
</evidence>
<proteinExistence type="predicted"/>
<feature type="region of interest" description="Disordered" evidence="1">
    <location>
        <begin position="235"/>
        <end position="319"/>
    </location>
</feature>
<protein>
    <submittedName>
        <fullName evidence="2">Serine/threonine protein kinase SRPK1</fullName>
    </submittedName>
</protein>
<gene>
    <name evidence="2" type="ORF">A2U01_0001757</name>
</gene>
<feature type="compositionally biased region" description="Low complexity" evidence="1">
    <location>
        <begin position="249"/>
        <end position="259"/>
    </location>
</feature>
<dbReference type="EMBL" id="LXQA010001720">
    <property type="protein sequence ID" value="MCH80979.1"/>
    <property type="molecule type" value="Genomic_DNA"/>
</dbReference>
<evidence type="ECO:0000256" key="1">
    <source>
        <dbReference type="SAM" id="MobiDB-lite"/>
    </source>
</evidence>
<reference evidence="2 3" key="1">
    <citation type="journal article" date="2018" name="Front. Plant Sci.">
        <title>Red Clover (Trifolium pratense) and Zigzag Clover (T. medium) - A Picture of Genomic Similarities and Differences.</title>
        <authorList>
            <person name="Dluhosova J."/>
            <person name="Istvanek J."/>
            <person name="Nedelnik J."/>
            <person name="Repkova J."/>
        </authorList>
    </citation>
    <scope>NUCLEOTIDE SEQUENCE [LARGE SCALE GENOMIC DNA]</scope>
    <source>
        <strain evidence="3">cv. 10/8</strain>
        <tissue evidence="2">Leaf</tissue>
    </source>
</reference>
<keyword evidence="2" id="KW-0808">Transferase</keyword>